<dbReference type="EMBL" id="JARJCN010000029">
    <property type="protein sequence ID" value="KAJ7087216.1"/>
    <property type="molecule type" value="Genomic_DNA"/>
</dbReference>
<dbReference type="AlphaFoldDB" id="A0AAD6U268"/>
<feature type="region of interest" description="Disordered" evidence="1">
    <location>
        <begin position="204"/>
        <end position="257"/>
    </location>
</feature>
<reference evidence="2" key="1">
    <citation type="submission" date="2023-03" db="EMBL/GenBank/DDBJ databases">
        <title>Massive genome expansion in bonnet fungi (Mycena s.s.) driven by repeated elements and novel gene families across ecological guilds.</title>
        <authorList>
            <consortium name="Lawrence Berkeley National Laboratory"/>
            <person name="Harder C.B."/>
            <person name="Miyauchi S."/>
            <person name="Viragh M."/>
            <person name="Kuo A."/>
            <person name="Thoen E."/>
            <person name="Andreopoulos B."/>
            <person name="Lu D."/>
            <person name="Skrede I."/>
            <person name="Drula E."/>
            <person name="Henrissat B."/>
            <person name="Morin E."/>
            <person name="Kohler A."/>
            <person name="Barry K."/>
            <person name="LaButti K."/>
            <person name="Morin E."/>
            <person name="Salamov A."/>
            <person name="Lipzen A."/>
            <person name="Mereny Z."/>
            <person name="Hegedus B."/>
            <person name="Baldrian P."/>
            <person name="Stursova M."/>
            <person name="Weitz H."/>
            <person name="Taylor A."/>
            <person name="Grigoriev I.V."/>
            <person name="Nagy L.G."/>
            <person name="Martin F."/>
            <person name="Kauserud H."/>
        </authorList>
    </citation>
    <scope>NUCLEOTIDE SEQUENCE</scope>
    <source>
        <strain evidence="2">CBHHK173m</strain>
    </source>
</reference>
<proteinExistence type="predicted"/>
<feature type="compositionally biased region" description="Basic and acidic residues" evidence="1">
    <location>
        <begin position="204"/>
        <end position="219"/>
    </location>
</feature>
<feature type="compositionally biased region" description="Basic and acidic residues" evidence="1">
    <location>
        <begin position="272"/>
        <end position="290"/>
    </location>
</feature>
<evidence type="ECO:0000313" key="3">
    <source>
        <dbReference type="Proteomes" id="UP001222325"/>
    </source>
</evidence>
<name>A0AAD6U268_9AGAR</name>
<organism evidence="2 3">
    <name type="scientific">Mycena belliarum</name>
    <dbReference type="NCBI Taxonomy" id="1033014"/>
    <lineage>
        <taxon>Eukaryota</taxon>
        <taxon>Fungi</taxon>
        <taxon>Dikarya</taxon>
        <taxon>Basidiomycota</taxon>
        <taxon>Agaricomycotina</taxon>
        <taxon>Agaricomycetes</taxon>
        <taxon>Agaricomycetidae</taxon>
        <taxon>Agaricales</taxon>
        <taxon>Marasmiineae</taxon>
        <taxon>Mycenaceae</taxon>
        <taxon>Mycena</taxon>
    </lineage>
</organism>
<sequence>MSTLSVPSSPAAIKKLEKQFNKEAKREDSEVKHALKDVQSTEKYKAKAQKVHHARQLVPPTETATLKKLNKATHQHNAVLVDLRGAERDAEVRFLPATGILQTISPQMLRQEDERLTAELDAKKARAAEALQAQLAHAEERKNQIRELREGAATTLPATTLPSSPSELKHLEKQILHEAKAEAHQVKHTLKDVSATEKSAIKAEKSAHKADKVNEKLSKQEASAAKALNKATHKHDSVVTDLTSSERELKHQHDLKAHATLEAKKTQAEELLAKQKAHDDAREEKLRQVREAAAAT</sequence>
<comment type="caution">
    <text evidence="2">The sequence shown here is derived from an EMBL/GenBank/DDBJ whole genome shotgun (WGS) entry which is preliminary data.</text>
</comment>
<protein>
    <submittedName>
        <fullName evidence="2">Uncharacterized protein</fullName>
    </submittedName>
</protein>
<feature type="region of interest" description="Disordered" evidence="1">
    <location>
        <begin position="272"/>
        <end position="296"/>
    </location>
</feature>
<gene>
    <name evidence="2" type="ORF">B0H15DRAFT_950104</name>
</gene>
<evidence type="ECO:0000256" key="1">
    <source>
        <dbReference type="SAM" id="MobiDB-lite"/>
    </source>
</evidence>
<keyword evidence="3" id="KW-1185">Reference proteome</keyword>
<accession>A0AAD6U268</accession>
<dbReference type="Proteomes" id="UP001222325">
    <property type="component" value="Unassembled WGS sequence"/>
</dbReference>
<feature type="region of interest" description="Disordered" evidence="1">
    <location>
        <begin position="20"/>
        <end position="42"/>
    </location>
</feature>
<feature type="compositionally biased region" description="Basic and acidic residues" evidence="1">
    <location>
        <begin position="234"/>
        <end position="257"/>
    </location>
</feature>
<evidence type="ECO:0000313" key="2">
    <source>
        <dbReference type="EMBL" id="KAJ7087216.1"/>
    </source>
</evidence>